<keyword evidence="5 9" id="KW-0472">Membrane</keyword>
<dbReference type="EMBL" id="CADEPM010000009">
    <property type="protein sequence ID" value="CAB3409894.1"/>
    <property type="molecule type" value="Genomic_DNA"/>
</dbReference>
<keyword evidence="7" id="KW-0325">Glycoprotein</keyword>
<dbReference type="PANTHER" id="PTHR10269">
    <property type="entry name" value="GDNF RECEPTOR ALPHA"/>
    <property type="match status" value="1"/>
</dbReference>
<comment type="caution">
    <text evidence="11">The sequence shown here is derived from an EMBL/GenBank/DDBJ whole genome shotgun (WGS) entry which is preliminary data.</text>
</comment>
<evidence type="ECO:0000256" key="8">
    <source>
        <dbReference type="SAM" id="MobiDB-lite"/>
    </source>
</evidence>
<evidence type="ECO:0000256" key="4">
    <source>
        <dbReference type="ARBA" id="ARBA00022729"/>
    </source>
</evidence>
<keyword evidence="12" id="KW-1185">Reference proteome</keyword>
<keyword evidence="4" id="KW-0732">Signal</keyword>
<dbReference type="GO" id="GO:0007399">
    <property type="term" value="P:nervous system development"/>
    <property type="evidence" value="ECO:0007669"/>
    <property type="project" value="TreeGrafter"/>
</dbReference>
<keyword evidence="6" id="KW-0675">Receptor</keyword>
<feature type="transmembrane region" description="Helical" evidence="9">
    <location>
        <begin position="894"/>
        <end position="914"/>
    </location>
</feature>
<dbReference type="InterPro" id="IPR003438">
    <property type="entry name" value="GDNF_rcpt"/>
</dbReference>
<dbReference type="AlphaFoldDB" id="A0A8S1FA78"/>
<reference evidence="11 12" key="1">
    <citation type="submission" date="2020-04" db="EMBL/GenBank/DDBJ databases">
        <authorList>
            <person name="Laetsch R D."/>
            <person name="Stevens L."/>
            <person name="Kumar S."/>
            <person name="Blaxter L. M."/>
        </authorList>
    </citation>
    <scope>NUCLEOTIDE SEQUENCE [LARGE SCALE GENOMIC DNA]</scope>
</reference>
<evidence type="ECO:0000313" key="11">
    <source>
        <dbReference type="EMBL" id="CAB3409894.1"/>
    </source>
</evidence>
<feature type="compositionally biased region" description="Low complexity" evidence="8">
    <location>
        <begin position="567"/>
        <end position="583"/>
    </location>
</feature>
<comment type="subcellular location">
    <subcellularLocation>
        <location evidence="1">Cell membrane</location>
    </subcellularLocation>
</comment>
<dbReference type="PANTHER" id="PTHR10269:SF12">
    <property type="entry name" value="GLIAL CELL LINE-DERIVED NEUROTROPHIC FAMILY RECEPTOR-LIKE, ISOFORM E"/>
    <property type="match status" value="1"/>
</dbReference>
<keyword evidence="9" id="KW-1133">Transmembrane helix</keyword>
<dbReference type="GO" id="GO:0043235">
    <property type="term" value="C:receptor complex"/>
    <property type="evidence" value="ECO:0007669"/>
    <property type="project" value="TreeGrafter"/>
</dbReference>
<dbReference type="OrthoDB" id="6374728at2759"/>
<dbReference type="SUPFAM" id="SSF110035">
    <property type="entry name" value="GDNF receptor-like"/>
    <property type="match status" value="3"/>
</dbReference>
<accession>A0A8S1FA78</accession>
<gene>
    <name evidence="11" type="ORF">CBOVIS_LOCUS11490</name>
</gene>
<feature type="domain" description="GDNF/GAS1" evidence="10">
    <location>
        <begin position="411"/>
        <end position="488"/>
    </location>
</feature>
<dbReference type="GO" id="GO:0007169">
    <property type="term" value="P:cell surface receptor protein tyrosine kinase signaling pathway"/>
    <property type="evidence" value="ECO:0007669"/>
    <property type="project" value="UniProtKB-ARBA"/>
</dbReference>
<feature type="domain" description="GDNF/GAS1" evidence="10">
    <location>
        <begin position="166"/>
        <end position="244"/>
    </location>
</feature>
<evidence type="ECO:0000256" key="7">
    <source>
        <dbReference type="ARBA" id="ARBA00023180"/>
    </source>
</evidence>
<feature type="domain" description="GDNF/GAS1" evidence="10">
    <location>
        <begin position="20"/>
        <end position="99"/>
    </location>
</feature>
<dbReference type="InterPro" id="IPR037193">
    <property type="entry name" value="GDNF_alpha"/>
</dbReference>
<feature type="region of interest" description="Disordered" evidence="8">
    <location>
        <begin position="557"/>
        <end position="592"/>
    </location>
</feature>
<dbReference type="Proteomes" id="UP000494206">
    <property type="component" value="Unassembled WGS sequence"/>
</dbReference>
<keyword evidence="9" id="KW-0812">Transmembrane</keyword>
<comment type="similarity">
    <text evidence="2">Belongs to the GDNFR family.</text>
</comment>
<organism evidence="11 12">
    <name type="scientific">Caenorhabditis bovis</name>
    <dbReference type="NCBI Taxonomy" id="2654633"/>
    <lineage>
        <taxon>Eukaryota</taxon>
        <taxon>Metazoa</taxon>
        <taxon>Ecdysozoa</taxon>
        <taxon>Nematoda</taxon>
        <taxon>Chromadorea</taxon>
        <taxon>Rhabditida</taxon>
        <taxon>Rhabditina</taxon>
        <taxon>Rhabditomorpha</taxon>
        <taxon>Rhabditoidea</taxon>
        <taxon>Rhabditidae</taxon>
        <taxon>Peloderinae</taxon>
        <taxon>Caenorhabditis</taxon>
    </lineage>
</organism>
<protein>
    <recommendedName>
        <fullName evidence="10">GDNF/GAS1 domain-containing protein</fullName>
    </recommendedName>
</protein>
<evidence type="ECO:0000259" key="10">
    <source>
        <dbReference type="SMART" id="SM00907"/>
    </source>
</evidence>
<feature type="compositionally biased region" description="Low complexity" evidence="8">
    <location>
        <begin position="625"/>
        <end position="655"/>
    </location>
</feature>
<feature type="region of interest" description="Disordered" evidence="8">
    <location>
        <begin position="269"/>
        <end position="291"/>
    </location>
</feature>
<evidence type="ECO:0000256" key="5">
    <source>
        <dbReference type="ARBA" id="ARBA00023136"/>
    </source>
</evidence>
<evidence type="ECO:0000256" key="9">
    <source>
        <dbReference type="SAM" id="Phobius"/>
    </source>
</evidence>
<evidence type="ECO:0000256" key="6">
    <source>
        <dbReference type="ARBA" id="ARBA00023170"/>
    </source>
</evidence>
<evidence type="ECO:0000313" key="12">
    <source>
        <dbReference type="Proteomes" id="UP000494206"/>
    </source>
</evidence>
<proteinExistence type="inferred from homology"/>
<name>A0A8S1FA78_9PELO</name>
<feature type="domain" description="GDNF/GAS1" evidence="10">
    <location>
        <begin position="323"/>
        <end position="400"/>
    </location>
</feature>
<sequence>MQTRIVDLIVSDSIDAYDSCLHYRSLCLRNETCHSYLSKFQLVCNYDLNVCSGSSPSDCVYYLRKIREHFPTATCTCYEAIGFSQECDYFRQLFWNHPCERKMHDIGEEMKLKNRRFQQIEMSRNGAFMMPHHRRTTRTPVADQVQQWKSQLSGELTRSSLQQKTCDAALYQVCLRHVSCSQLWSLFRKNCDVDQDNQCRMQDRDICWQSFEGLTWTGLGDCRCESSNSSDCHWIRLHTNYNKCIYEISKSGRFPALITLSQQIQSSNRADDYRRRYESRNNRNEGTSKKESNSFKLYAHLDGPKKEFPQKFTPRVYSRRSSCQDAIRRCESVDECRWHLGELRVRCTTSSSCRRDECAASLQRFATYVPFALVESIMFCHCAPEDVECLTQQEVIYPKCLYKNHGFPPTCTQAANKCDADTRCRHLRHALIAHCPVRNGECSRTSLDDCRRTILSARASILEQPCICKLSDVTCLAHQNSMIPTNPCIENAMVEYSRIMGYDKPSPELETNRILSNHRSGYQTMADSNSIRTQLHLPPTEKPTMRSIAERQMIQTTKNGRHRTAKTTTSTTTTTTSTTTTTTPMPMESGTTKKSSILDYFNIFSKKKEETTTLAAEKKPKFRTTKTPPTTSEAPPPWVSTTTAAPTTTTEYVTHTPPPREGCTVKDSNGREIFTHIGSIMRKYVDWSGRCSNWCECKMENHLECEVLPCLETGQCDAPLTTLEFGERVYLKDRGACYCEAGHFVCEHAEEVPEMYAGLYISIGYSMLDVELLLKNVPRDVLDKAGFSSSDPSKDIASRMQIAFEQLLPDNIKCRIVTMSELSEPGNAIYRIEWYGMNEMLNHTKVQWHSDGAEKICSPYVHKLADHFSLNESPRFQLVLSTVKQVKVLDYLDGLPISFSTGFSIFLSLLTLIIRLG</sequence>
<evidence type="ECO:0000256" key="1">
    <source>
        <dbReference type="ARBA" id="ARBA00004236"/>
    </source>
</evidence>
<dbReference type="InterPro" id="IPR016017">
    <property type="entry name" value="GDNF/GAS1"/>
</dbReference>
<keyword evidence="3" id="KW-1003">Cell membrane</keyword>
<dbReference type="Pfam" id="PF02351">
    <property type="entry name" value="GDNF"/>
    <property type="match status" value="2"/>
</dbReference>
<feature type="region of interest" description="Disordered" evidence="8">
    <location>
        <begin position="618"/>
        <end position="661"/>
    </location>
</feature>
<evidence type="ECO:0000256" key="3">
    <source>
        <dbReference type="ARBA" id="ARBA00022475"/>
    </source>
</evidence>
<dbReference type="GO" id="GO:0009897">
    <property type="term" value="C:external side of plasma membrane"/>
    <property type="evidence" value="ECO:0007669"/>
    <property type="project" value="TreeGrafter"/>
</dbReference>
<evidence type="ECO:0000256" key="2">
    <source>
        <dbReference type="ARBA" id="ARBA00005961"/>
    </source>
</evidence>
<dbReference type="GO" id="GO:0038023">
    <property type="term" value="F:signaling receptor activity"/>
    <property type="evidence" value="ECO:0007669"/>
    <property type="project" value="InterPro"/>
</dbReference>
<dbReference type="SMART" id="SM00907">
    <property type="entry name" value="GDNF"/>
    <property type="match status" value="4"/>
</dbReference>